<dbReference type="InterPro" id="IPR036640">
    <property type="entry name" value="ABC1_TM_sf"/>
</dbReference>
<proteinExistence type="predicted"/>
<feature type="transmembrane region" description="Helical" evidence="4">
    <location>
        <begin position="37"/>
        <end position="65"/>
    </location>
</feature>
<protein>
    <recommendedName>
        <fullName evidence="5">ABC transmembrane type-1 domain-containing protein</fullName>
    </recommendedName>
</protein>
<dbReference type="GO" id="GO:0016020">
    <property type="term" value="C:membrane"/>
    <property type="evidence" value="ECO:0007669"/>
    <property type="project" value="InterPro"/>
</dbReference>
<evidence type="ECO:0000259" key="5">
    <source>
        <dbReference type="PROSITE" id="PS50929"/>
    </source>
</evidence>
<dbReference type="GO" id="GO:0140359">
    <property type="term" value="F:ABC-type transporter activity"/>
    <property type="evidence" value="ECO:0007669"/>
    <property type="project" value="InterPro"/>
</dbReference>
<dbReference type="InterPro" id="IPR011527">
    <property type="entry name" value="ABC1_TM_dom"/>
</dbReference>
<dbReference type="EMBL" id="BART01025615">
    <property type="protein sequence ID" value="GAH02974.1"/>
    <property type="molecule type" value="Genomic_DNA"/>
</dbReference>
<dbReference type="PROSITE" id="PS50929">
    <property type="entry name" value="ABC_TM1F"/>
    <property type="match status" value="1"/>
</dbReference>
<evidence type="ECO:0000313" key="6">
    <source>
        <dbReference type="EMBL" id="GAH02974.1"/>
    </source>
</evidence>
<dbReference type="Gene3D" id="1.20.1560.10">
    <property type="entry name" value="ABC transporter type 1, transmembrane domain"/>
    <property type="match status" value="1"/>
</dbReference>
<keyword evidence="1 4" id="KW-0812">Transmembrane</keyword>
<evidence type="ECO:0000256" key="1">
    <source>
        <dbReference type="ARBA" id="ARBA00022692"/>
    </source>
</evidence>
<gene>
    <name evidence="6" type="ORF">S01H4_45933</name>
</gene>
<evidence type="ECO:0000256" key="3">
    <source>
        <dbReference type="ARBA" id="ARBA00023136"/>
    </source>
</evidence>
<keyword evidence="2 4" id="KW-1133">Transmembrane helix</keyword>
<feature type="transmembrane region" description="Helical" evidence="4">
    <location>
        <begin position="187"/>
        <end position="213"/>
    </location>
</feature>
<reference evidence="6" key="1">
    <citation type="journal article" date="2014" name="Front. Microbiol.">
        <title>High frequency of phylogenetically diverse reductive dehalogenase-homologous genes in deep subseafloor sedimentary metagenomes.</title>
        <authorList>
            <person name="Kawai M."/>
            <person name="Futagami T."/>
            <person name="Toyoda A."/>
            <person name="Takaki Y."/>
            <person name="Nishi S."/>
            <person name="Hori S."/>
            <person name="Arai W."/>
            <person name="Tsubouchi T."/>
            <person name="Morono Y."/>
            <person name="Uchiyama I."/>
            <person name="Ito T."/>
            <person name="Fujiyama A."/>
            <person name="Inagaki F."/>
            <person name="Takami H."/>
        </authorList>
    </citation>
    <scope>NUCLEOTIDE SEQUENCE</scope>
    <source>
        <strain evidence="6">Expedition CK06-06</strain>
    </source>
</reference>
<dbReference type="SUPFAM" id="SSF90123">
    <property type="entry name" value="ABC transporter transmembrane region"/>
    <property type="match status" value="1"/>
</dbReference>
<feature type="domain" description="ABC transmembrane type-1" evidence="5">
    <location>
        <begin position="81"/>
        <end position="214"/>
    </location>
</feature>
<evidence type="ECO:0000256" key="2">
    <source>
        <dbReference type="ARBA" id="ARBA00022989"/>
    </source>
</evidence>
<evidence type="ECO:0000256" key="4">
    <source>
        <dbReference type="SAM" id="Phobius"/>
    </source>
</evidence>
<feature type="transmembrane region" description="Helical" evidence="4">
    <location>
        <begin position="97"/>
        <end position="118"/>
    </location>
</feature>
<dbReference type="GO" id="GO:0005524">
    <property type="term" value="F:ATP binding"/>
    <property type="evidence" value="ECO:0007669"/>
    <property type="project" value="InterPro"/>
</dbReference>
<feature type="non-terminal residue" evidence="6">
    <location>
        <position position="1"/>
    </location>
</feature>
<sequence length="214" mass="23698">VHWPFSIPINDTHFIVMKLNAFQRPTEAVWLSLRPRLWITAFLIGLSVAQGFTALFGVTAFVPLIELMGGKSANFATQVPFVRNLIDLLGGYGPTTFYWLVCIIVLLGIARGVLQFAFQYYVQRLKLFVIADWQKRVVFKWVNAPYEEHSRQRSAALLNLTANEVGHMGNSISAVVSGVGAALQIAIALLFLAMVSTSVLVGLFLALMVMIVLN</sequence>
<accession>X1DD64</accession>
<name>X1DD64_9ZZZZ</name>
<keyword evidence="3 4" id="KW-0472">Membrane</keyword>
<dbReference type="AlphaFoldDB" id="X1DD64"/>
<comment type="caution">
    <text evidence="6">The sequence shown here is derived from an EMBL/GenBank/DDBJ whole genome shotgun (WGS) entry which is preliminary data.</text>
</comment>
<organism evidence="6">
    <name type="scientific">marine sediment metagenome</name>
    <dbReference type="NCBI Taxonomy" id="412755"/>
    <lineage>
        <taxon>unclassified sequences</taxon>
        <taxon>metagenomes</taxon>
        <taxon>ecological metagenomes</taxon>
    </lineage>
</organism>